<reference evidence="2" key="1">
    <citation type="submission" date="2023-03" db="EMBL/GenBank/DDBJ databases">
        <title>Chitinimonas shenzhenensis gen. nov., sp. nov., a novel member of family Burkholderiaceae isolated from activated sludge collected in Shen Zhen, China.</title>
        <authorList>
            <person name="Wang X."/>
        </authorList>
    </citation>
    <scope>NUCLEOTIDE SEQUENCE</scope>
    <source>
        <strain evidence="2">DQS-5</strain>
    </source>
</reference>
<name>A0ABT7E1P5_9NEIS</name>
<dbReference type="RefSeq" id="WP_284101646.1">
    <property type="nucleotide sequence ID" value="NZ_JARRAF010000018.1"/>
</dbReference>
<feature type="signal peptide" evidence="1">
    <location>
        <begin position="1"/>
        <end position="17"/>
    </location>
</feature>
<proteinExistence type="predicted"/>
<dbReference type="Proteomes" id="UP001172778">
    <property type="component" value="Unassembled WGS sequence"/>
</dbReference>
<evidence type="ECO:0000256" key="1">
    <source>
        <dbReference type="SAM" id="SignalP"/>
    </source>
</evidence>
<accession>A0ABT7E1P5</accession>
<dbReference type="Gene3D" id="2.40.50.870">
    <property type="entry name" value="Protein of unknown function (DUF3299)"/>
    <property type="match status" value="1"/>
</dbReference>
<evidence type="ECO:0000313" key="2">
    <source>
        <dbReference type="EMBL" id="MDK2125335.1"/>
    </source>
</evidence>
<feature type="chain" id="PRO_5047334778" evidence="1">
    <location>
        <begin position="18"/>
        <end position="169"/>
    </location>
</feature>
<evidence type="ECO:0000313" key="3">
    <source>
        <dbReference type="Proteomes" id="UP001172778"/>
    </source>
</evidence>
<comment type="caution">
    <text evidence="2">The sequence shown here is derived from an EMBL/GenBank/DDBJ whole genome shotgun (WGS) entry which is preliminary data.</text>
</comment>
<protein>
    <submittedName>
        <fullName evidence="2">DUF3299 domain-containing protein</fullName>
    </submittedName>
</protein>
<organism evidence="2 3">
    <name type="scientific">Parachitinimonas caeni</name>
    <dbReference type="NCBI Taxonomy" id="3031301"/>
    <lineage>
        <taxon>Bacteria</taxon>
        <taxon>Pseudomonadati</taxon>
        <taxon>Pseudomonadota</taxon>
        <taxon>Betaproteobacteria</taxon>
        <taxon>Neisseriales</taxon>
        <taxon>Chitinibacteraceae</taxon>
        <taxon>Parachitinimonas</taxon>
    </lineage>
</organism>
<dbReference type="Pfam" id="PF11736">
    <property type="entry name" value="DUF3299"/>
    <property type="match status" value="1"/>
</dbReference>
<keyword evidence="1" id="KW-0732">Signal</keyword>
<dbReference type="EMBL" id="JARRAF010000018">
    <property type="protein sequence ID" value="MDK2125335.1"/>
    <property type="molecule type" value="Genomic_DNA"/>
</dbReference>
<sequence>MKSIALIALALAGSVFAADNVLPGNLPPGPAPTGNNAYGVTPPSGKPIEDKAGYLSWKTLAKVEPVPQGATFIPKFDPAISALNNKTIKLQGFMLPLGMGEGQKHFVLTATPPTCSYCLPGGPDQVVEIKSTQPVKFSYEPLQLTGKFVVLKDDPMGMYYRLEDAKLIN</sequence>
<keyword evidence="3" id="KW-1185">Reference proteome</keyword>
<gene>
    <name evidence="2" type="ORF">PZA18_14860</name>
</gene>
<dbReference type="InterPro" id="IPR021727">
    <property type="entry name" value="DUF3299"/>
</dbReference>